<evidence type="ECO:0000256" key="5">
    <source>
        <dbReference type="ARBA" id="ARBA00022781"/>
    </source>
</evidence>
<keyword evidence="8 13" id="KW-0472">Membrane</keyword>
<evidence type="ECO:0000256" key="13">
    <source>
        <dbReference type="HAMAP-Rule" id="MF_01398"/>
    </source>
</evidence>
<evidence type="ECO:0000313" key="16">
    <source>
        <dbReference type="EMBL" id="MBB3924508.1"/>
    </source>
</evidence>
<evidence type="ECO:0000256" key="7">
    <source>
        <dbReference type="ARBA" id="ARBA00023065"/>
    </source>
</evidence>
<dbReference type="GO" id="GO:0046961">
    <property type="term" value="F:proton-transporting ATPase activity, rotational mechanism"/>
    <property type="evidence" value="ECO:0007669"/>
    <property type="project" value="TreeGrafter"/>
</dbReference>
<keyword evidence="3 13" id="KW-0138">CF(0)</keyword>
<keyword evidence="17" id="KW-1185">Reference proteome</keyword>
<proteinExistence type="inferred from homology"/>
<evidence type="ECO:0000256" key="1">
    <source>
        <dbReference type="ARBA" id="ARBA00005513"/>
    </source>
</evidence>
<dbReference type="InterPro" id="IPR050059">
    <property type="entry name" value="ATP_synthase_B_chain"/>
</dbReference>
<evidence type="ECO:0000313" key="17">
    <source>
        <dbReference type="Proteomes" id="UP000571950"/>
    </source>
</evidence>
<name>A0A7W6FN78_9SPHN</name>
<dbReference type="Pfam" id="PF00430">
    <property type="entry name" value="ATP-synt_B"/>
    <property type="match status" value="1"/>
</dbReference>
<keyword evidence="6 13" id="KW-1133">Transmembrane helix</keyword>
<dbReference type="AlphaFoldDB" id="A0A7W6FN78"/>
<keyword evidence="2 13" id="KW-0813">Transport</keyword>
<gene>
    <name evidence="13" type="primary">atpF</name>
    <name evidence="16" type="ORF">GGR43_000202</name>
</gene>
<evidence type="ECO:0000256" key="15">
    <source>
        <dbReference type="SAM" id="Coils"/>
    </source>
</evidence>
<dbReference type="PANTHER" id="PTHR33445:SF1">
    <property type="entry name" value="ATP SYNTHASE SUBUNIT B"/>
    <property type="match status" value="1"/>
</dbReference>
<dbReference type="GO" id="GO:0005886">
    <property type="term" value="C:plasma membrane"/>
    <property type="evidence" value="ECO:0007669"/>
    <property type="project" value="UniProtKB-SubCell"/>
</dbReference>
<dbReference type="GO" id="GO:0046933">
    <property type="term" value="F:proton-transporting ATP synthase activity, rotational mechanism"/>
    <property type="evidence" value="ECO:0007669"/>
    <property type="project" value="UniProtKB-UniRule"/>
</dbReference>
<dbReference type="CDD" id="cd06503">
    <property type="entry name" value="ATP-synt_Fo_b"/>
    <property type="match status" value="1"/>
</dbReference>
<protein>
    <recommendedName>
        <fullName evidence="13">ATP synthase subunit b</fullName>
    </recommendedName>
    <alternativeName>
        <fullName evidence="13">ATP synthase F(0) sector subunit b</fullName>
    </alternativeName>
    <alternativeName>
        <fullName evidence="13">ATPase subunit I</fullName>
    </alternativeName>
    <alternativeName>
        <fullName evidence="13">F-type ATPase subunit b</fullName>
        <shortName evidence="13">F-ATPase subunit b</shortName>
    </alternativeName>
</protein>
<comment type="similarity">
    <text evidence="1 13 14">Belongs to the ATPase B chain family.</text>
</comment>
<dbReference type="InterPro" id="IPR002146">
    <property type="entry name" value="ATP_synth_b/b'su_bac/chlpt"/>
</dbReference>
<keyword evidence="15" id="KW-0175">Coiled coil</keyword>
<comment type="subcellular location">
    <subcellularLocation>
        <location evidence="13">Cell membrane</location>
        <topology evidence="13">Single-pass membrane protein</topology>
    </subcellularLocation>
    <subcellularLocation>
        <location evidence="12">Endomembrane system</location>
        <topology evidence="12">Single-pass membrane protein</topology>
    </subcellularLocation>
</comment>
<dbReference type="Proteomes" id="UP000571950">
    <property type="component" value="Unassembled WGS sequence"/>
</dbReference>
<accession>A0A7W6FN78</accession>
<reference evidence="16 17" key="1">
    <citation type="submission" date="2020-08" db="EMBL/GenBank/DDBJ databases">
        <title>Genomic Encyclopedia of Type Strains, Phase IV (KMG-IV): sequencing the most valuable type-strain genomes for metagenomic binning, comparative biology and taxonomic classification.</title>
        <authorList>
            <person name="Goeker M."/>
        </authorList>
    </citation>
    <scope>NUCLEOTIDE SEQUENCE [LARGE SCALE GENOMIC DNA]</scope>
    <source>
        <strain evidence="16 17">DSM 26189</strain>
    </source>
</reference>
<feature type="transmembrane region" description="Helical" evidence="13">
    <location>
        <begin position="56"/>
        <end position="73"/>
    </location>
</feature>
<comment type="function">
    <text evidence="10 13">F(1)F(0) ATP synthase produces ATP from ADP in the presence of a proton or sodium gradient. F-type ATPases consist of two structural domains, F(1) containing the extramembraneous catalytic core and F(0) containing the membrane proton channel, linked together by a central stalk and a peripheral stalk. During catalysis, ATP synthesis in the catalytic domain of F(1) is coupled via a rotary mechanism of the central stalk subunits to proton translocation.</text>
</comment>
<evidence type="ECO:0000256" key="2">
    <source>
        <dbReference type="ARBA" id="ARBA00022448"/>
    </source>
</evidence>
<dbReference type="GO" id="GO:0012505">
    <property type="term" value="C:endomembrane system"/>
    <property type="evidence" value="ECO:0007669"/>
    <property type="project" value="UniProtKB-SubCell"/>
</dbReference>
<evidence type="ECO:0000256" key="14">
    <source>
        <dbReference type="RuleBase" id="RU003848"/>
    </source>
</evidence>
<keyword evidence="5 13" id="KW-0375">Hydrogen ion transport</keyword>
<evidence type="ECO:0000256" key="6">
    <source>
        <dbReference type="ARBA" id="ARBA00022989"/>
    </source>
</evidence>
<comment type="subunit">
    <text evidence="13">F-type ATPases have 2 components, F(1) - the catalytic core - and F(0) - the membrane proton channel. F(1) has five subunits: alpha(3), beta(3), gamma(1), delta(1), epsilon(1). F(0) has three main subunits: a(1), b(2) and c(10-14). The alpha and beta chains form an alternating ring which encloses part of the gamma chain. F(1) is attached to F(0) by a central stalk formed by the gamma and epsilon chains, while a peripheral stalk is formed by the delta and b chains.</text>
</comment>
<comment type="caution">
    <text evidence="16">The sequence shown here is derived from an EMBL/GenBank/DDBJ whole genome shotgun (WGS) entry which is preliminary data.</text>
</comment>
<keyword evidence="9 13" id="KW-0066">ATP synthesis</keyword>
<dbReference type="HAMAP" id="MF_01398">
    <property type="entry name" value="ATP_synth_b_bprime"/>
    <property type="match status" value="1"/>
</dbReference>
<dbReference type="GO" id="GO:0045259">
    <property type="term" value="C:proton-transporting ATP synthase complex"/>
    <property type="evidence" value="ECO:0007669"/>
    <property type="project" value="UniProtKB-KW"/>
</dbReference>
<dbReference type="PANTHER" id="PTHR33445">
    <property type="entry name" value="ATP SYNTHASE SUBUNIT B', CHLOROPLASTIC"/>
    <property type="match status" value="1"/>
</dbReference>
<comment type="function">
    <text evidence="11">Component of the F(0) channel, it forms part of the peripheral stalk, linking F(1) to F(0). The b'-subunit is a diverged and duplicated form of b found in plants and photosynthetic bacteria.</text>
</comment>
<evidence type="ECO:0000256" key="9">
    <source>
        <dbReference type="ARBA" id="ARBA00023310"/>
    </source>
</evidence>
<keyword evidence="13" id="KW-1003">Cell membrane</keyword>
<keyword evidence="4 13" id="KW-0812">Transmembrane</keyword>
<evidence type="ECO:0000256" key="8">
    <source>
        <dbReference type="ARBA" id="ARBA00023136"/>
    </source>
</evidence>
<evidence type="ECO:0000256" key="12">
    <source>
        <dbReference type="ARBA" id="ARBA00037847"/>
    </source>
</evidence>
<evidence type="ECO:0000256" key="3">
    <source>
        <dbReference type="ARBA" id="ARBA00022547"/>
    </source>
</evidence>
<feature type="coiled-coil region" evidence="15">
    <location>
        <begin position="88"/>
        <end position="136"/>
    </location>
</feature>
<evidence type="ECO:0000256" key="4">
    <source>
        <dbReference type="ARBA" id="ARBA00022692"/>
    </source>
</evidence>
<evidence type="ECO:0000256" key="10">
    <source>
        <dbReference type="ARBA" id="ARBA00025198"/>
    </source>
</evidence>
<dbReference type="EMBL" id="JACIDT010000001">
    <property type="protein sequence ID" value="MBB3924508.1"/>
    <property type="molecule type" value="Genomic_DNA"/>
</dbReference>
<dbReference type="RefSeq" id="WP_188070078.1">
    <property type="nucleotide sequence ID" value="NZ_BSPS01000060.1"/>
</dbReference>
<organism evidence="16 17">
    <name type="scientific">Sphingobium jiangsuense</name>
    <dbReference type="NCBI Taxonomy" id="870476"/>
    <lineage>
        <taxon>Bacteria</taxon>
        <taxon>Pseudomonadati</taxon>
        <taxon>Pseudomonadota</taxon>
        <taxon>Alphaproteobacteria</taxon>
        <taxon>Sphingomonadales</taxon>
        <taxon>Sphingomonadaceae</taxon>
        <taxon>Sphingobium</taxon>
    </lineage>
</organism>
<evidence type="ECO:0000256" key="11">
    <source>
        <dbReference type="ARBA" id="ARBA00025614"/>
    </source>
</evidence>
<sequence>MNAHADTLTGSQAVAENLENADKVQDLHGQVHAASESVGGPEVHHAEPAVAGVLDATVWVSLAMAVFILVLLVKKVPSVIGKALDGRIDAIRAQLDEASKLRAEAEALKAEYQAKLSDAEKDAAALRARAEEEAALLIADAKTNAAALVKRRQKMAEDKIGAAERAAVAEIRARAVSAATSAASALLAEHHDAKADKTMIDSTIKSLGTIN</sequence>
<keyword evidence="7 13" id="KW-0406">Ion transport</keyword>